<dbReference type="GO" id="GO:0005524">
    <property type="term" value="F:ATP binding"/>
    <property type="evidence" value="ECO:0007669"/>
    <property type="project" value="InterPro"/>
</dbReference>
<evidence type="ECO:0000256" key="1">
    <source>
        <dbReference type="ARBA" id="ARBA00009670"/>
    </source>
</evidence>
<feature type="domain" description="Protein kinase" evidence="2">
    <location>
        <begin position="162"/>
        <end position="488"/>
    </location>
</feature>
<dbReference type="SUPFAM" id="SSF56112">
    <property type="entry name" value="Protein kinase-like (PK-like)"/>
    <property type="match status" value="1"/>
</dbReference>
<evidence type="ECO:0000313" key="8">
    <source>
        <dbReference type="EMBL" id="COW17020.1"/>
    </source>
</evidence>
<evidence type="ECO:0000313" key="15">
    <source>
        <dbReference type="Proteomes" id="UP000048600"/>
    </source>
</evidence>
<dbReference type="Proteomes" id="UP000050164">
    <property type="component" value="Unassembled WGS sequence"/>
</dbReference>
<comment type="similarity">
    <text evidence="1">Belongs to the protein kinase superfamily. ADCK protein kinase family.</text>
</comment>
<dbReference type="Proteomes" id="UP000044938">
    <property type="component" value="Unassembled WGS sequence"/>
</dbReference>
<dbReference type="EMBL" id="LR027516">
    <property type="protein sequence ID" value="VCU48887.1"/>
    <property type="molecule type" value="Genomic_DNA"/>
</dbReference>
<evidence type="ECO:0000313" key="14">
    <source>
        <dbReference type="Proteomes" id="UP000048289"/>
    </source>
</evidence>
<dbReference type="GO" id="GO:0004672">
    <property type="term" value="F:protein kinase activity"/>
    <property type="evidence" value="ECO:0007669"/>
    <property type="project" value="InterPro"/>
</dbReference>
<dbReference type="EMBL" id="CNFT01000689">
    <property type="protein sequence ID" value="CKS16459.1"/>
    <property type="molecule type" value="Genomic_DNA"/>
</dbReference>
<evidence type="ECO:0000313" key="11">
    <source>
        <dbReference type="EMBL" id="VCU48887.1"/>
    </source>
</evidence>
<dbReference type="EMBL" id="COPH01000007">
    <property type="protein sequence ID" value="CLV77402.1"/>
    <property type="molecule type" value="Genomic_DNA"/>
</dbReference>
<dbReference type="EMBL" id="LWDQ01000001">
    <property type="protein sequence ID" value="OMH58537.1"/>
    <property type="molecule type" value="Genomic_DNA"/>
</dbReference>
<dbReference type="OMA" id="FQTARRF"/>
<dbReference type="EMBL" id="CFOE01000625">
    <property type="protein sequence ID" value="CFE43965.1"/>
    <property type="molecule type" value="Genomic_DNA"/>
</dbReference>
<evidence type="ECO:0000313" key="10">
    <source>
        <dbReference type="EMBL" id="REQ56004.1"/>
    </source>
</evidence>
<organism evidence="8 13">
    <name type="scientific">Mycobacterium tuberculosis</name>
    <dbReference type="NCBI Taxonomy" id="1773"/>
    <lineage>
        <taxon>Bacteria</taxon>
        <taxon>Bacillati</taxon>
        <taxon>Actinomycetota</taxon>
        <taxon>Actinomycetes</taxon>
        <taxon>Mycobacteriales</taxon>
        <taxon>Mycobacteriaceae</taxon>
        <taxon>Mycobacterium</taxon>
        <taxon>Mycobacterium tuberculosis complex</taxon>
    </lineage>
</organism>
<dbReference type="InterPro" id="IPR000719">
    <property type="entry name" value="Prot_kinase_dom"/>
</dbReference>
<keyword evidence="9" id="KW-0808">Transferase</keyword>
<dbReference type="SMR" id="A0A0E8BMA4"/>
<evidence type="ECO:0000313" key="7">
    <source>
        <dbReference type="EMBL" id="COW15940.1"/>
    </source>
</evidence>
<dbReference type="Proteomes" id="UP000256381">
    <property type="component" value="Unassembled WGS sequence"/>
</dbReference>
<evidence type="ECO:0000313" key="5">
    <source>
        <dbReference type="EMBL" id="CLV77402.1"/>
    </source>
</evidence>
<evidence type="ECO:0000313" key="19">
    <source>
        <dbReference type="Proteomes" id="UP000256381"/>
    </source>
</evidence>
<evidence type="ECO:0000259" key="2">
    <source>
        <dbReference type="PROSITE" id="PS50011"/>
    </source>
</evidence>
<evidence type="ECO:0000313" key="17">
    <source>
        <dbReference type="Proteomes" id="UP000050164"/>
    </source>
</evidence>
<evidence type="ECO:0000313" key="13">
    <source>
        <dbReference type="Proteomes" id="UP000045842"/>
    </source>
</evidence>
<evidence type="ECO:0000313" key="18">
    <source>
        <dbReference type="Proteomes" id="UP000189452"/>
    </source>
</evidence>
<gene>
    <name evidence="8" type="primary">ubiB_2</name>
    <name evidence="5" type="synonym">ubiB_1</name>
    <name evidence="9" type="ORF">A4S10_00690</name>
    <name evidence="11" type="ORF">DKC2_0695</name>
    <name evidence="10" type="ORF">DSJ38_03675</name>
    <name evidence="8" type="ORF">ERS007679_03284</name>
    <name evidence="3" type="ORF">ERS007681_03530</name>
    <name evidence="6" type="ORF">ERS007720_01246</name>
    <name evidence="7" type="ORF">ERS007741_01670</name>
    <name evidence="4" type="ORF">ERS027659_02726</name>
    <name evidence="5" type="ORF">ERS094118_01209</name>
</gene>
<dbReference type="EMBL" id="QTBD01000043">
    <property type="protein sequence ID" value="REQ56004.1"/>
    <property type="molecule type" value="Genomic_DNA"/>
</dbReference>
<dbReference type="InterPro" id="IPR004147">
    <property type="entry name" value="ABC1_dom"/>
</dbReference>
<dbReference type="PROSITE" id="PS50011">
    <property type="entry name" value="PROTEIN_KINASE_DOM"/>
    <property type="match status" value="1"/>
</dbReference>
<dbReference type="EMBL" id="CSAD01000575">
    <property type="protein sequence ID" value="COW17020.1"/>
    <property type="molecule type" value="Genomic_DNA"/>
</dbReference>
<evidence type="ECO:0000313" key="3">
    <source>
        <dbReference type="EMBL" id="CFE43965.1"/>
    </source>
</evidence>
<reference evidence="10" key="6">
    <citation type="submission" date="2018-07" db="EMBL/GenBank/DDBJ databases">
        <authorList>
            <person name="Shah S."/>
            <person name="Brown T."/>
            <person name="Auld S."/>
            <person name="Bratton K."/>
            <person name="Narechania A."/>
            <person name="Mathema B."/>
            <person name="Gandhi N."/>
        </authorList>
    </citation>
    <scope>NUCLEOTIDE SEQUENCE</scope>
    <source>
        <strain evidence="10">32301_S10</strain>
    </source>
</reference>
<dbReference type="Proteomes" id="UP000300237">
    <property type="component" value="Chromosome"/>
</dbReference>
<accession>A0A0E8BMA4</accession>
<reference evidence="5 16" key="1">
    <citation type="submission" date="2015-03" db="EMBL/GenBank/DDBJ databases">
        <authorList>
            <consortium name="Pathogen Informatics"/>
            <person name="Murphy D."/>
        </authorList>
    </citation>
    <scope>NUCLEOTIDE SEQUENCE [LARGE SCALE GENOMIC DNA]</scope>
    <source>
        <strain evidence="5 16">0268S</strain>
    </source>
</reference>
<dbReference type="Proteomes" id="UP000050139">
    <property type="component" value="Unassembled WGS sequence"/>
</dbReference>
<evidence type="ECO:0000313" key="12">
    <source>
        <dbReference type="Proteomes" id="UP000044938"/>
    </source>
</evidence>
<sequence>MRAEIGPDFRPHYTFGDAYPASERAHVNWELSAPVWHTAQMGSTTHREVAKLDRVPLPVEAARVAATGWQVTRTAVRFIGRLPRKGPWQQKVIKELPQTFADLGPTYVKFGQIIASSPGAFGESLSREFRGLLDRVPPAKTDEVHKLFVEELGDEPARLFASFEEEPFASASIAQVHYATLRSGEEVVVKIQRPGIRRRVAADLQILKRFAQTVELAKLGRRLSAQDVVADFADNLAEELDFRLEAQSMEAWVSHLHASPLGKNIRVPQVHWDFTTERVLTMERVHGIRIDNAAAIRKAGFDGVELVKALLFSVFEGGLRHGLFHGDLHAGNLYVDEAGRIVFFDFGIMGRIDPRTRWLLRELVYALLVKKDHAAAGKIVVLMGAVGTMKPETQAAKDLERFATPLTMQSLGDMSYADIGRQLSALADAYDVKLPRELVLIGKQFLYVERYMKLLAPRWQMMSDPQLTGYFANFMVEVSREHQSDIEV</sequence>
<dbReference type="PANTHER" id="PTHR10566">
    <property type="entry name" value="CHAPERONE-ACTIVITY OF BC1 COMPLEX CABC1 -RELATED"/>
    <property type="match status" value="1"/>
</dbReference>
<reference evidence="12 13" key="2">
    <citation type="submission" date="2015-03" db="EMBL/GenBank/DDBJ databases">
        <authorList>
            <consortium name="Pathogen Informatics"/>
        </authorList>
    </citation>
    <scope>NUCLEOTIDE SEQUENCE [LARGE SCALE GENOMIC DNA]</scope>
    <source>
        <strain evidence="4 17">Bir 185</strain>
        <strain evidence="8 13">G09801536</strain>
        <strain evidence="3 14">G09901357</strain>
        <strain evidence="6 12">M09401471</strain>
        <strain evidence="7 15">P00601463</strain>
    </source>
</reference>
<protein>
    <submittedName>
        <fullName evidence="10">AarF/ABC1/UbiB kinase family protein</fullName>
    </submittedName>
    <submittedName>
        <fullName evidence="8">Protein kinase</fullName>
    </submittedName>
</protein>
<dbReference type="Proteomes" id="UP000189452">
    <property type="component" value="Chromosome"/>
</dbReference>
<dbReference type="EMBL" id="CHKL01000153">
    <property type="protein sequence ID" value="COW15940.1"/>
    <property type="molecule type" value="Genomic_DNA"/>
</dbReference>
<dbReference type="Proteomes" id="UP000045842">
    <property type="component" value="Unassembled WGS sequence"/>
</dbReference>
<dbReference type="AlphaFoldDB" id="A0A0E8BMA4"/>
<dbReference type="InterPro" id="IPR011009">
    <property type="entry name" value="Kinase-like_dom_sf"/>
</dbReference>
<dbReference type="InterPro" id="IPR050154">
    <property type="entry name" value="UbiB_kinase"/>
</dbReference>
<evidence type="ECO:0000313" key="9">
    <source>
        <dbReference type="EMBL" id="OMH58537.1"/>
    </source>
</evidence>
<dbReference type="Proteomes" id="UP000048600">
    <property type="component" value="Unassembled WGS sequence"/>
</dbReference>
<dbReference type="Pfam" id="PF03109">
    <property type="entry name" value="ABC1"/>
    <property type="match status" value="1"/>
</dbReference>
<proteinExistence type="inferred from homology"/>
<keyword evidence="8" id="KW-0418">Kinase</keyword>
<name>A0A0E8BMA4_MYCTX</name>
<reference evidence="9 18" key="3">
    <citation type="submission" date="2016-04" db="EMBL/GenBank/DDBJ databases">
        <authorList>
            <person name="Bigi M."/>
            <person name="Bigi F."/>
            <person name="Soria M.A."/>
        </authorList>
    </citation>
    <scope>NUCLEOTIDE SEQUENCE [LARGE SCALE GENOMIC DNA]</scope>
    <source>
        <strain evidence="9 18">6548</strain>
    </source>
</reference>
<reference evidence="10 19" key="4">
    <citation type="journal article" date="2017" name="N. Engl. J. Med.">
        <title>Transmission of Extensively Drug-Resistant Tuberculosis in South Africa.</title>
        <authorList>
            <person name="Shah N.S."/>
            <person name="Auld S.C."/>
            <person name="Brust J.C."/>
            <person name="Mathema B."/>
            <person name="Ismail N."/>
            <person name="Moodley P."/>
            <person name="Mlisana K."/>
            <person name="Allana S."/>
            <person name="Campbell A."/>
            <person name="Mthiyane T."/>
            <person name="Morris N."/>
            <person name="Mpangase P."/>
            <person name="van der Meulen H."/>
            <person name="Omar S.V."/>
            <person name="Brown T.S."/>
            <person name="Narechania A."/>
            <person name="Shaskina E."/>
            <person name="Kapwata T."/>
            <person name="Kreiswirth B."/>
            <person name="Gandhi N.R."/>
        </authorList>
    </citation>
    <scope>NUCLEOTIDE SEQUENCE [LARGE SCALE GENOMIC DNA]</scope>
    <source>
        <strain evidence="10 19">32301_S10</strain>
    </source>
</reference>
<evidence type="ECO:0000313" key="6">
    <source>
        <dbReference type="EMBL" id="COV94110.1"/>
    </source>
</evidence>
<evidence type="ECO:0000313" key="20">
    <source>
        <dbReference type="Proteomes" id="UP000300237"/>
    </source>
</evidence>
<evidence type="ECO:0000313" key="4">
    <source>
        <dbReference type="EMBL" id="CKS16459.1"/>
    </source>
</evidence>
<dbReference type="PANTHER" id="PTHR10566:SF113">
    <property type="entry name" value="PROTEIN ACTIVITY OF BC1 COMPLEX KINASE 7, CHLOROPLASTIC"/>
    <property type="match status" value="1"/>
</dbReference>
<dbReference type="EMBL" id="CSAJ01000117">
    <property type="protein sequence ID" value="COV94110.1"/>
    <property type="molecule type" value="Genomic_DNA"/>
</dbReference>
<dbReference type="Proteomes" id="UP000048289">
    <property type="component" value="Unassembled WGS sequence"/>
</dbReference>
<reference evidence="11 20" key="7">
    <citation type="submission" date="2018-08" db="EMBL/GenBank/DDBJ databases">
        <authorList>
            <person name="Fokvardsen B D."/>
            <person name="Norman A."/>
        </authorList>
    </citation>
    <scope>NUCLEOTIDE SEQUENCE [LARGE SCALE GENOMIC DNA]</scope>
    <source>
        <strain evidence="11 20">DKC2</strain>
    </source>
</reference>
<reference evidence="9 18" key="5">
    <citation type="submission" date="2017-02" db="EMBL/GenBank/DDBJ databases">
        <title>Protein polymorphisms may explain contrasting epidemiological fitness of two variants of a multidrug-resistant Mycobacterium tuberculosis strain.</title>
        <authorList>
            <person name="Bigi M.M."/>
            <person name="Lopez B."/>
            <person name="Blanco F.C."/>
            <person name="Sasiain M.C."/>
            <person name="De La Barrera S."/>
            <person name="Ritacco V."/>
            <person name="Bigi F."/>
            <person name="Soria M.A."/>
        </authorList>
    </citation>
    <scope>NUCLEOTIDE SEQUENCE [LARGE SCALE GENOMIC DNA]</scope>
    <source>
        <strain evidence="9 18">6548</strain>
    </source>
</reference>
<evidence type="ECO:0000313" key="16">
    <source>
        <dbReference type="Proteomes" id="UP000050139"/>
    </source>
</evidence>
<dbReference type="CDD" id="cd05121">
    <property type="entry name" value="ABC1_ADCK3-like"/>
    <property type="match status" value="1"/>
</dbReference>